<organism evidence="3 4">
    <name type="scientific">Callosobruchus maculatus</name>
    <name type="common">Southern cowpea weevil</name>
    <name type="synonym">Pulse bruchid</name>
    <dbReference type="NCBI Taxonomy" id="64391"/>
    <lineage>
        <taxon>Eukaryota</taxon>
        <taxon>Metazoa</taxon>
        <taxon>Ecdysozoa</taxon>
        <taxon>Arthropoda</taxon>
        <taxon>Hexapoda</taxon>
        <taxon>Insecta</taxon>
        <taxon>Pterygota</taxon>
        <taxon>Neoptera</taxon>
        <taxon>Endopterygota</taxon>
        <taxon>Coleoptera</taxon>
        <taxon>Polyphaga</taxon>
        <taxon>Cucujiformia</taxon>
        <taxon>Chrysomeloidea</taxon>
        <taxon>Chrysomelidae</taxon>
        <taxon>Bruchinae</taxon>
        <taxon>Bruchini</taxon>
        <taxon>Callosobruchus</taxon>
    </lineage>
</organism>
<evidence type="ECO:0000256" key="1">
    <source>
        <dbReference type="SAM" id="MobiDB-lite"/>
    </source>
</evidence>
<feature type="domain" description="Aminomethyltransferase C-terminal" evidence="2">
    <location>
        <begin position="22"/>
        <end position="106"/>
    </location>
</feature>
<evidence type="ECO:0000259" key="2">
    <source>
        <dbReference type="Pfam" id="PF08669"/>
    </source>
</evidence>
<dbReference type="AlphaFoldDB" id="A0A653DB04"/>
<proteinExistence type="predicted"/>
<dbReference type="Proteomes" id="UP000410492">
    <property type="component" value="Unassembled WGS sequence"/>
</dbReference>
<dbReference type="Gene3D" id="2.40.30.110">
    <property type="entry name" value="Aminomethyltransferase beta-barrel domains"/>
    <property type="match status" value="1"/>
</dbReference>
<accession>A0A653DB04</accession>
<dbReference type="InterPro" id="IPR029043">
    <property type="entry name" value="GcvT/YgfZ_C"/>
</dbReference>
<dbReference type="OrthoDB" id="429143at2759"/>
<name>A0A653DB04_CALMS</name>
<dbReference type="EMBL" id="CAACVG010011008">
    <property type="protein sequence ID" value="VEN57203.1"/>
    <property type="molecule type" value="Genomic_DNA"/>
</dbReference>
<sequence>MDFIGRDALLKQREEGVKRMYIHLVLEDHDSEIDLWPWGGEPIYRDGKYVGMTTTTGYGYTFKKQVCLGFIENIDSRGEKQTVTHDYVTSGHFEVDIAGIRFSAKANIHSPILPSKHPDQERDAYQATRGKGSDESTVQIVKTV</sequence>
<gene>
    <name evidence="3" type="ORF">CALMAC_LOCUS15876</name>
</gene>
<dbReference type="InterPro" id="IPR013977">
    <property type="entry name" value="GcvT_C"/>
</dbReference>
<dbReference type="InterPro" id="IPR028896">
    <property type="entry name" value="GcvT/YgfZ/DmdA"/>
</dbReference>
<feature type="region of interest" description="Disordered" evidence="1">
    <location>
        <begin position="111"/>
        <end position="139"/>
    </location>
</feature>
<dbReference type="PANTHER" id="PTHR43757">
    <property type="entry name" value="AMINOMETHYLTRANSFERASE"/>
    <property type="match status" value="1"/>
</dbReference>
<dbReference type="PANTHER" id="PTHR43757:SF15">
    <property type="entry name" value="PYRUVATE DEHYDROGENASE PHOSPHATASE REGULATORY SUBUNIT, MITOCHONDRIAL-LIKE"/>
    <property type="match status" value="1"/>
</dbReference>
<protein>
    <recommendedName>
        <fullName evidence="2">Aminomethyltransferase C-terminal domain-containing protein</fullName>
    </recommendedName>
</protein>
<dbReference type="Pfam" id="PF08669">
    <property type="entry name" value="GCV_T_C"/>
    <property type="match status" value="1"/>
</dbReference>
<dbReference type="GO" id="GO:0005739">
    <property type="term" value="C:mitochondrion"/>
    <property type="evidence" value="ECO:0007669"/>
    <property type="project" value="TreeGrafter"/>
</dbReference>
<evidence type="ECO:0000313" key="3">
    <source>
        <dbReference type="EMBL" id="VEN57203.1"/>
    </source>
</evidence>
<dbReference type="SUPFAM" id="SSF101790">
    <property type="entry name" value="Aminomethyltransferase beta-barrel domain"/>
    <property type="match status" value="1"/>
</dbReference>
<keyword evidence="4" id="KW-1185">Reference proteome</keyword>
<dbReference type="FunFam" id="2.40.30.110:FF:000004">
    <property type="entry name" value="Pyruvate dehydrogenase phosphatase regulatory subunit, mitochondrial"/>
    <property type="match status" value="1"/>
</dbReference>
<evidence type="ECO:0000313" key="4">
    <source>
        <dbReference type="Proteomes" id="UP000410492"/>
    </source>
</evidence>
<reference evidence="3 4" key="1">
    <citation type="submission" date="2019-01" db="EMBL/GenBank/DDBJ databases">
        <authorList>
            <person name="Sayadi A."/>
        </authorList>
    </citation>
    <scope>NUCLEOTIDE SEQUENCE [LARGE SCALE GENOMIC DNA]</scope>
</reference>